<reference evidence="2 3" key="1">
    <citation type="submission" date="2024-02" db="EMBL/GenBank/DDBJ databases">
        <authorList>
            <person name="Chen Y."/>
            <person name="Shah S."/>
            <person name="Dougan E. K."/>
            <person name="Thang M."/>
            <person name="Chan C."/>
        </authorList>
    </citation>
    <scope>NUCLEOTIDE SEQUENCE [LARGE SCALE GENOMIC DNA]</scope>
</reference>
<dbReference type="Proteomes" id="UP001642464">
    <property type="component" value="Unassembled WGS sequence"/>
</dbReference>
<protein>
    <submittedName>
        <fullName evidence="2">Uncharacterized protein</fullName>
    </submittedName>
</protein>
<organism evidence="2 3">
    <name type="scientific">Durusdinium trenchii</name>
    <dbReference type="NCBI Taxonomy" id="1381693"/>
    <lineage>
        <taxon>Eukaryota</taxon>
        <taxon>Sar</taxon>
        <taxon>Alveolata</taxon>
        <taxon>Dinophyceae</taxon>
        <taxon>Suessiales</taxon>
        <taxon>Symbiodiniaceae</taxon>
        <taxon>Durusdinium</taxon>
    </lineage>
</organism>
<comment type="caution">
    <text evidence="2">The sequence shown here is derived from an EMBL/GenBank/DDBJ whole genome shotgun (WGS) entry which is preliminary data.</text>
</comment>
<sequence>MIPKIRETLQQKMKQQMSNEKDKEQQTSSSSTKPKDKAVSKTGSAAVDDWYVVSRKKLQKDLSDLQLRDHEWNVPVLTATQVFSNSEGVAILDHYDAERKIDMVTSNSALAFAVNKLSNDKEFTKVTFSCHDGGSSRALEKLRPLLGKVEGDDKANKPAIKDMVRGLLHDLGLQPALDLWIRQQFVRDSEHGKMLQVMLRVEAKSLAKYLQMSGQNGVYFQEARSRLSTTDHKVIWLTKADGFKEALQKSTQLSSHISVFGLARTGRSRGVRALKSDEGTARRHLRPDLEEDGIEVIGNWEVKGWPIGTVNKPDVKSALAPYWVVRPLFSKVQNGVRAWTVAAGESPPSDVLEIMTDAHGHTYMLEICEKGKNSLQ</sequence>
<accession>A0ABP0HXD4</accession>
<evidence type="ECO:0000256" key="1">
    <source>
        <dbReference type="SAM" id="MobiDB-lite"/>
    </source>
</evidence>
<keyword evidence="3" id="KW-1185">Reference proteome</keyword>
<evidence type="ECO:0000313" key="3">
    <source>
        <dbReference type="Proteomes" id="UP001642464"/>
    </source>
</evidence>
<name>A0ABP0HXD4_9DINO</name>
<feature type="region of interest" description="Disordered" evidence="1">
    <location>
        <begin position="1"/>
        <end position="41"/>
    </location>
</feature>
<gene>
    <name evidence="2" type="ORF">SCF082_LOCUS3970</name>
</gene>
<evidence type="ECO:0000313" key="2">
    <source>
        <dbReference type="EMBL" id="CAK8994523.1"/>
    </source>
</evidence>
<proteinExistence type="predicted"/>
<dbReference type="EMBL" id="CAXAMM010002047">
    <property type="protein sequence ID" value="CAK8994523.1"/>
    <property type="molecule type" value="Genomic_DNA"/>
</dbReference>